<keyword evidence="3 6" id="KW-0012">Acyltransferase</keyword>
<dbReference type="GO" id="GO:0006654">
    <property type="term" value="P:phosphatidic acid biosynthetic process"/>
    <property type="evidence" value="ECO:0007669"/>
    <property type="project" value="TreeGrafter"/>
</dbReference>
<gene>
    <name evidence="6" type="ORF">NCTC12151_03693</name>
</gene>
<dbReference type="CDD" id="cd07989">
    <property type="entry name" value="LPLAT_AGPAT-like"/>
    <property type="match status" value="1"/>
</dbReference>
<evidence type="ECO:0000313" key="6">
    <source>
        <dbReference type="EMBL" id="SQI44457.1"/>
    </source>
</evidence>
<evidence type="ECO:0000256" key="1">
    <source>
        <dbReference type="ARBA" id="ARBA00005189"/>
    </source>
</evidence>
<dbReference type="KEGG" id="lri:NCTC12151_03693"/>
<evidence type="ECO:0000256" key="3">
    <source>
        <dbReference type="ARBA" id="ARBA00023315"/>
    </source>
</evidence>
<dbReference type="GO" id="GO:0003841">
    <property type="term" value="F:1-acylglycerol-3-phosphate O-acyltransferase activity"/>
    <property type="evidence" value="ECO:0007669"/>
    <property type="project" value="TreeGrafter"/>
</dbReference>
<evidence type="ECO:0000256" key="4">
    <source>
        <dbReference type="SAM" id="Phobius"/>
    </source>
</evidence>
<keyword evidence="2 6" id="KW-0808">Transferase</keyword>
<dbReference type="Proteomes" id="UP000249005">
    <property type="component" value="Chromosome 1"/>
</dbReference>
<dbReference type="Pfam" id="PF01553">
    <property type="entry name" value="Acyltransferase"/>
    <property type="match status" value="1"/>
</dbReference>
<feature type="transmembrane region" description="Helical" evidence="4">
    <location>
        <begin position="21"/>
        <end position="43"/>
    </location>
</feature>
<sequence length="274" mass="30524">MAMESIASPSRSSALNRIWRIAATGFCFALFGIGGLAMSTLWFTALRLTIKDPERCSSLTQGSIRNSFRLFLWLTRALGVLDYRFDGVEKFQEDRGTLVVSNHPSLLDYVFLASCMPRCDCIVKQSLLKNVFMRGVIKAAGYIPNADSETLLPLCKKRLDDNGMLLIFPEGTRTTPNEPMQLQRGAANVAVRCGVDIRLVTIHCDPPMLTKRGKWYNIPPVKPLFQIAVKEKLCVRDYIADGDASPAIAARRLTQTLSQRLVPEPVQTNEKNNG</sequence>
<dbReference type="PANTHER" id="PTHR10434:SF66">
    <property type="entry name" value="PHOSPHOLIPID_GLYCEROL ACYLTRANSFERASE DOMAIN-CONTAINING PROTEIN"/>
    <property type="match status" value="1"/>
</dbReference>
<comment type="pathway">
    <text evidence="1">Lipid metabolism.</text>
</comment>
<dbReference type="AlphaFoldDB" id="A0A2X4UX68"/>
<evidence type="ECO:0000256" key="2">
    <source>
        <dbReference type="ARBA" id="ARBA00022679"/>
    </source>
</evidence>
<dbReference type="SUPFAM" id="SSF69593">
    <property type="entry name" value="Glycerol-3-phosphate (1)-acyltransferase"/>
    <property type="match status" value="1"/>
</dbReference>
<accession>A0A2X4UX68</accession>
<keyword evidence="4" id="KW-0472">Membrane</keyword>
<keyword evidence="4" id="KW-1133">Transmembrane helix</keyword>
<proteinExistence type="predicted"/>
<evidence type="ECO:0000259" key="5">
    <source>
        <dbReference type="SMART" id="SM00563"/>
    </source>
</evidence>
<keyword evidence="4" id="KW-0812">Transmembrane</keyword>
<keyword evidence="7" id="KW-1185">Reference proteome</keyword>
<dbReference type="PANTHER" id="PTHR10434">
    <property type="entry name" value="1-ACYL-SN-GLYCEROL-3-PHOSPHATE ACYLTRANSFERASE"/>
    <property type="match status" value="1"/>
</dbReference>
<dbReference type="EMBL" id="LS483470">
    <property type="protein sequence ID" value="SQI44457.1"/>
    <property type="molecule type" value="Genomic_DNA"/>
</dbReference>
<dbReference type="SMART" id="SM00563">
    <property type="entry name" value="PlsC"/>
    <property type="match status" value="1"/>
</dbReference>
<dbReference type="InterPro" id="IPR002123">
    <property type="entry name" value="Plipid/glycerol_acylTrfase"/>
</dbReference>
<feature type="domain" description="Phospholipid/glycerol acyltransferase" evidence="5">
    <location>
        <begin position="97"/>
        <end position="205"/>
    </location>
</feature>
<reference evidence="6 7" key="1">
    <citation type="submission" date="2018-06" db="EMBL/GenBank/DDBJ databases">
        <authorList>
            <consortium name="Pathogen Informatics"/>
            <person name="Doyle S."/>
        </authorList>
    </citation>
    <scope>NUCLEOTIDE SEQUENCE [LARGE SCALE GENOMIC DNA]</scope>
    <source>
        <strain evidence="6 7">NCTC12151</strain>
    </source>
</reference>
<name>A0A2X4UX68_9GAMM</name>
<evidence type="ECO:0000313" key="7">
    <source>
        <dbReference type="Proteomes" id="UP000249005"/>
    </source>
</evidence>
<protein>
    <submittedName>
        <fullName evidence="6">2-acyl-glycerophospho-ethanolamine acyltransferase</fullName>
    </submittedName>
</protein>
<organism evidence="6 7">
    <name type="scientific">Leminorella richardii</name>
    <dbReference type="NCBI Taxonomy" id="158841"/>
    <lineage>
        <taxon>Bacteria</taxon>
        <taxon>Pseudomonadati</taxon>
        <taxon>Pseudomonadota</taxon>
        <taxon>Gammaproteobacteria</taxon>
        <taxon>Enterobacterales</taxon>
        <taxon>Budviciaceae</taxon>
        <taxon>Leminorella</taxon>
    </lineage>
</organism>